<dbReference type="InterPro" id="IPR007206">
    <property type="entry name" value="Protein_HGH1_C"/>
</dbReference>
<sequence length="331" mass="37748">MKEIGDEIEFLAVCRTKHFKNVKKHIFELTGTKDGIALLSSNSQILKCVLGLIRDSEKFTAKDAVRTLVNISAEESGASSLLALTEIDIVLEMVKCIQDQDYVHADFACGVLANLTRPKSLCQIVFDRLSAESTKLEGLVYVLCQMNYNKHGAKLHLLAPVITNFSQLPGGRSQLMDRKKCVFQRLLPFTEYHESKGRRKSIIAAIHNCCFEKENHDWLLSEDIDLLSRLLLPLAGPDTFTSEENESLPIDLQFLEDDKQREEDPEIRKLLLETIMQLCITRKCRETLRSQNVYFILRELHKWETDKLCLLVLEDLINILIRANGMGPDDL</sequence>
<dbReference type="InterPro" id="IPR011989">
    <property type="entry name" value="ARM-like"/>
</dbReference>
<feature type="domain" description="Protein HGH1 N-terminal" evidence="3">
    <location>
        <begin position="97"/>
        <end position="269"/>
    </location>
</feature>
<dbReference type="PANTHER" id="PTHR13387">
    <property type="entry name" value="PROTEIN HGH1 HOMOLOG"/>
    <property type="match status" value="1"/>
</dbReference>
<organism evidence="5 6">
    <name type="scientific">Meganyctiphanes norvegica</name>
    <name type="common">Northern krill</name>
    <name type="synonym">Thysanopoda norvegica</name>
    <dbReference type="NCBI Taxonomy" id="48144"/>
    <lineage>
        <taxon>Eukaryota</taxon>
        <taxon>Metazoa</taxon>
        <taxon>Ecdysozoa</taxon>
        <taxon>Arthropoda</taxon>
        <taxon>Crustacea</taxon>
        <taxon>Multicrustacea</taxon>
        <taxon>Malacostraca</taxon>
        <taxon>Eumalacostraca</taxon>
        <taxon>Eucarida</taxon>
        <taxon>Euphausiacea</taxon>
        <taxon>Euphausiidae</taxon>
        <taxon>Meganyctiphanes</taxon>
    </lineage>
</organism>
<dbReference type="InterPro" id="IPR039717">
    <property type="entry name" value="Hgh1"/>
</dbReference>
<dbReference type="SUPFAM" id="SSF48371">
    <property type="entry name" value="ARM repeat"/>
    <property type="match status" value="1"/>
</dbReference>
<feature type="domain" description="Protein HGH1 C-terminal" evidence="4">
    <location>
        <begin position="274"/>
        <end position="323"/>
    </location>
</feature>
<accession>A0AAV2SR22</accession>
<evidence type="ECO:0000259" key="4">
    <source>
        <dbReference type="Pfam" id="PF04064"/>
    </source>
</evidence>
<dbReference type="Gene3D" id="1.25.10.10">
    <property type="entry name" value="Leucine-rich Repeat Variant"/>
    <property type="match status" value="1"/>
</dbReference>
<gene>
    <name evidence="5" type="ORF">MNOR_LOCUS38695</name>
</gene>
<evidence type="ECO:0000256" key="1">
    <source>
        <dbReference type="ARBA" id="ARBA00006712"/>
    </source>
</evidence>
<reference evidence="5 6" key="1">
    <citation type="submission" date="2024-05" db="EMBL/GenBank/DDBJ databases">
        <authorList>
            <person name="Wallberg A."/>
        </authorList>
    </citation>
    <scope>NUCLEOTIDE SEQUENCE [LARGE SCALE GENOMIC DNA]</scope>
</reference>
<dbReference type="EMBL" id="CAXKWB010090803">
    <property type="protein sequence ID" value="CAL4215298.1"/>
    <property type="molecule type" value="Genomic_DNA"/>
</dbReference>
<keyword evidence="6" id="KW-1185">Reference proteome</keyword>
<dbReference type="AlphaFoldDB" id="A0AAV2SR22"/>
<evidence type="ECO:0000256" key="2">
    <source>
        <dbReference type="ARBA" id="ARBA00014076"/>
    </source>
</evidence>
<comment type="caution">
    <text evidence="5">The sequence shown here is derived from an EMBL/GenBank/DDBJ whole genome shotgun (WGS) entry which is preliminary data.</text>
</comment>
<dbReference type="Pfam" id="PF04064">
    <property type="entry name" value="DUF384"/>
    <property type="match status" value="1"/>
</dbReference>
<feature type="non-terminal residue" evidence="5">
    <location>
        <position position="331"/>
    </location>
</feature>
<evidence type="ECO:0000259" key="3">
    <source>
        <dbReference type="Pfam" id="PF04063"/>
    </source>
</evidence>
<name>A0AAV2SR22_MEGNR</name>
<evidence type="ECO:0000313" key="5">
    <source>
        <dbReference type="EMBL" id="CAL4215298.1"/>
    </source>
</evidence>
<proteinExistence type="inferred from homology"/>
<comment type="similarity">
    <text evidence="1">Belongs to the HGH1 family.</text>
</comment>
<evidence type="ECO:0000313" key="6">
    <source>
        <dbReference type="Proteomes" id="UP001497623"/>
    </source>
</evidence>
<protein>
    <recommendedName>
        <fullName evidence="2">Protein HGH1 homolog</fullName>
    </recommendedName>
</protein>
<dbReference type="PANTHER" id="PTHR13387:SF9">
    <property type="entry name" value="PROTEIN HGH1 HOMOLOG"/>
    <property type="match status" value="1"/>
</dbReference>
<dbReference type="InterPro" id="IPR007205">
    <property type="entry name" value="Protein_HGH1_N"/>
</dbReference>
<dbReference type="Pfam" id="PF04063">
    <property type="entry name" value="DUF383"/>
    <property type="match status" value="1"/>
</dbReference>
<dbReference type="Proteomes" id="UP001497623">
    <property type="component" value="Unassembled WGS sequence"/>
</dbReference>
<dbReference type="InterPro" id="IPR016024">
    <property type="entry name" value="ARM-type_fold"/>
</dbReference>